<evidence type="ECO:0000256" key="3">
    <source>
        <dbReference type="ARBA" id="ARBA00004406"/>
    </source>
</evidence>
<proteinExistence type="inferred from homology"/>
<keyword evidence="15" id="KW-1185">Reference proteome</keyword>
<dbReference type="CDD" id="cd11056">
    <property type="entry name" value="CYP6-like"/>
    <property type="match status" value="2"/>
</dbReference>
<dbReference type="Pfam" id="PF00067">
    <property type="entry name" value="p450"/>
    <property type="match status" value="2"/>
</dbReference>
<sequence>MFLTEILIILATIVGLLTMWLKHHYNYWQRHKIPYIKAHPIFGNFKDIVLWKKDPCAHFQSLYDEEGVVGGKPKDNPVIGLHVFNKPCLLIRDLELVKNVLIKDFNQFSNRYSYSDPHSDAVGANTLFFAKNPKWKNIRSKLTPVFASGKIKQMFPLVEEIGRELDKYLCNLTEKTPNNNVHEVKDINALYTTDVIATVAYGVQANSLINPDGDFRINGKRIFDFNKRRSLEFSCMFFLPKLVKLLKFKFFSPETTTFLRKTIKYVMDERAKTGLKRNDLIDILVKFRKDAETDKTHFANELDSVIAQAAIFFSAGFETSSATMSFTLYELAKHQDVQQRVREEIREALQNSENGELSYEQLNELKYLNNVILEVLRFYPPLPFLDRECTADKGYSLQPHVDFTIPKGMPVYIAANALQRDPRFFTEPEKFEPDRFNAENKLYNNLGAYMPFGVGPHNCIGERFGMIQTKVGLFNFLRNHYVTVCDKTSPQMNLSPYALIIQSADAMWSLSDLKIFAIFILIFFLTLYFYLKYRYTYWTRYGITQIPPTMLVGNLGPLLRLSKCSAQVIKDIYHHPEVKDKPIVGIYLFHTPALLIRDPELIKRILIRDFNKFCNRYSNSDVLGDPLGSQNLFFLKNPAWKEIRFKLTPFFTSGKLKQMFPLVEEVGRNLNNYLLQMPFTNNKQNSFELELKEFCALYTTDVIASVAFGVEANSFKSPNGDFRRNGRAIFHFNPRRAINFSVVFFLPHLVPYLGIKVVPDEQTEFLRTTMNYVLNEREKSGKTRNDLIDILIEFKNSTKSESNKNGHIKFEGDLLVAQAAIFFTAGFESSSATMSFALYELARNPQVQEKLRREIEEALQKTDGRITQTLVDAMEYLQMIISETLRFYPPLPFLDRECSVEPGQLYSLKPFHDYSMPSGMPAYIPVYALHMDPQYFPQPLEFKPERFSTDNRKNITPYTYMPFGLGPHACIGERFAYLQTKIGLIEFLRNHRVSLSAKTSPQPKLDPKALILQSEGGIHLNVFRDPLCY</sequence>
<gene>
    <name evidence="14" type="ORF">FF38_07373</name>
</gene>
<dbReference type="InterPro" id="IPR017972">
    <property type="entry name" value="Cyt_P450_CS"/>
</dbReference>
<dbReference type="PROSITE" id="PS00086">
    <property type="entry name" value="CYTOCHROME_P450"/>
    <property type="match status" value="2"/>
</dbReference>
<evidence type="ECO:0000313" key="14">
    <source>
        <dbReference type="EMBL" id="KNC28887.1"/>
    </source>
</evidence>
<dbReference type="OrthoDB" id="2789670at2759"/>
<dbReference type="STRING" id="7375.A0A0L0C9H1"/>
<dbReference type="GO" id="GO:0004497">
    <property type="term" value="F:monooxygenase activity"/>
    <property type="evidence" value="ECO:0007669"/>
    <property type="project" value="UniProtKB-KW"/>
</dbReference>
<dbReference type="GO" id="GO:0016705">
    <property type="term" value="F:oxidoreductase activity, acting on paired donors, with incorporation or reduction of molecular oxygen"/>
    <property type="evidence" value="ECO:0007669"/>
    <property type="project" value="InterPro"/>
</dbReference>
<keyword evidence="13" id="KW-0812">Transmembrane</keyword>
<evidence type="ECO:0000313" key="15">
    <source>
        <dbReference type="Proteomes" id="UP000037069"/>
    </source>
</evidence>
<comment type="caution">
    <text evidence="14">The sequence shown here is derived from an EMBL/GenBank/DDBJ whole genome shotgun (WGS) entry which is preliminary data.</text>
</comment>
<dbReference type="InterPro" id="IPR050476">
    <property type="entry name" value="Insect_CytP450_Detox"/>
</dbReference>
<dbReference type="PANTHER" id="PTHR24292">
    <property type="entry name" value="CYTOCHROME P450"/>
    <property type="match status" value="1"/>
</dbReference>
<evidence type="ECO:0000256" key="7">
    <source>
        <dbReference type="ARBA" id="ARBA00022824"/>
    </source>
</evidence>
<comment type="similarity">
    <text evidence="4">Belongs to the cytochrome P450 family.</text>
</comment>
<dbReference type="GO" id="GO:0005506">
    <property type="term" value="F:iron ion binding"/>
    <property type="evidence" value="ECO:0007669"/>
    <property type="project" value="InterPro"/>
</dbReference>
<dbReference type="AlphaFoldDB" id="A0A0L0C9H1"/>
<feature type="transmembrane region" description="Helical" evidence="13">
    <location>
        <begin position="513"/>
        <end position="531"/>
    </location>
</feature>
<accession>A0A0L0C9H1</accession>
<dbReference type="FunFam" id="1.10.630.10:FF:000042">
    <property type="entry name" value="Cytochrome P450"/>
    <property type="match status" value="2"/>
</dbReference>
<keyword evidence="5" id="KW-0349">Heme</keyword>
<keyword evidence="10" id="KW-0408">Iron</keyword>
<organism evidence="14 15">
    <name type="scientific">Lucilia cuprina</name>
    <name type="common">Green bottle fly</name>
    <name type="synonym">Australian sheep blowfly</name>
    <dbReference type="NCBI Taxonomy" id="7375"/>
    <lineage>
        <taxon>Eukaryota</taxon>
        <taxon>Metazoa</taxon>
        <taxon>Ecdysozoa</taxon>
        <taxon>Arthropoda</taxon>
        <taxon>Hexapoda</taxon>
        <taxon>Insecta</taxon>
        <taxon>Pterygota</taxon>
        <taxon>Neoptera</taxon>
        <taxon>Endopterygota</taxon>
        <taxon>Diptera</taxon>
        <taxon>Brachycera</taxon>
        <taxon>Muscomorpha</taxon>
        <taxon>Oestroidea</taxon>
        <taxon>Calliphoridae</taxon>
        <taxon>Luciliinae</taxon>
        <taxon>Lucilia</taxon>
    </lineage>
</organism>
<keyword evidence="11" id="KW-0503">Monooxygenase</keyword>
<dbReference type="GO" id="GO:0046680">
    <property type="term" value="P:response to DDT"/>
    <property type="evidence" value="ECO:0007669"/>
    <property type="project" value="TreeGrafter"/>
</dbReference>
<reference evidence="14 15" key="1">
    <citation type="journal article" date="2015" name="Nat. Commun.">
        <title>Lucilia cuprina genome unlocks parasitic fly biology to underpin future interventions.</title>
        <authorList>
            <person name="Anstead C.A."/>
            <person name="Korhonen P.K."/>
            <person name="Young N.D."/>
            <person name="Hall R.S."/>
            <person name="Jex A.R."/>
            <person name="Murali S.C."/>
            <person name="Hughes D.S."/>
            <person name="Lee S.F."/>
            <person name="Perry T."/>
            <person name="Stroehlein A.J."/>
            <person name="Ansell B.R."/>
            <person name="Breugelmans B."/>
            <person name="Hofmann A."/>
            <person name="Qu J."/>
            <person name="Dugan S."/>
            <person name="Lee S.L."/>
            <person name="Chao H."/>
            <person name="Dinh H."/>
            <person name="Han Y."/>
            <person name="Doddapaneni H.V."/>
            <person name="Worley K.C."/>
            <person name="Muzny D.M."/>
            <person name="Ioannidis P."/>
            <person name="Waterhouse R.M."/>
            <person name="Zdobnov E.M."/>
            <person name="James P.J."/>
            <person name="Bagnall N.H."/>
            <person name="Kotze A.C."/>
            <person name="Gibbs R.A."/>
            <person name="Richards S."/>
            <person name="Batterham P."/>
            <person name="Gasser R.B."/>
        </authorList>
    </citation>
    <scope>NUCLEOTIDE SEQUENCE [LARGE SCALE GENOMIC DNA]</scope>
    <source>
        <strain evidence="14 15">LS</strain>
        <tissue evidence="14">Full body</tissue>
    </source>
</reference>
<protein>
    <submittedName>
        <fullName evidence="14">Putative cytochrome P450 6g2</fullName>
    </submittedName>
</protein>
<evidence type="ECO:0000256" key="13">
    <source>
        <dbReference type="SAM" id="Phobius"/>
    </source>
</evidence>
<dbReference type="InterPro" id="IPR036396">
    <property type="entry name" value="Cyt_P450_sf"/>
</dbReference>
<dbReference type="PANTHER" id="PTHR24292:SF45">
    <property type="entry name" value="CYTOCHROME P450 6G1-RELATED"/>
    <property type="match status" value="1"/>
</dbReference>
<keyword evidence="6" id="KW-0479">Metal-binding</keyword>
<keyword evidence="13" id="KW-1133">Transmembrane helix</keyword>
<evidence type="ECO:0000256" key="4">
    <source>
        <dbReference type="ARBA" id="ARBA00010617"/>
    </source>
</evidence>
<dbReference type="GO" id="GO:0020037">
    <property type="term" value="F:heme binding"/>
    <property type="evidence" value="ECO:0007669"/>
    <property type="project" value="InterPro"/>
</dbReference>
<dbReference type="SUPFAM" id="SSF48264">
    <property type="entry name" value="Cytochrome P450"/>
    <property type="match status" value="2"/>
</dbReference>
<keyword evidence="9" id="KW-0560">Oxidoreductase</keyword>
<comment type="subcellular location">
    <subcellularLocation>
        <location evidence="3">Endoplasmic reticulum membrane</location>
        <topology evidence="3">Peripheral membrane protein</topology>
    </subcellularLocation>
    <subcellularLocation>
        <location evidence="2">Microsome membrane</location>
        <topology evidence="2">Peripheral membrane protein</topology>
    </subcellularLocation>
</comment>
<dbReference type="PRINTS" id="PR00463">
    <property type="entry name" value="EP450I"/>
</dbReference>
<dbReference type="GO" id="GO:0005789">
    <property type="term" value="C:endoplasmic reticulum membrane"/>
    <property type="evidence" value="ECO:0007669"/>
    <property type="project" value="UniProtKB-SubCell"/>
</dbReference>
<evidence type="ECO:0000256" key="10">
    <source>
        <dbReference type="ARBA" id="ARBA00023004"/>
    </source>
</evidence>
<evidence type="ECO:0000256" key="5">
    <source>
        <dbReference type="ARBA" id="ARBA00022617"/>
    </source>
</evidence>
<evidence type="ECO:0000256" key="2">
    <source>
        <dbReference type="ARBA" id="ARBA00004174"/>
    </source>
</evidence>
<dbReference type="GO" id="GO:0046701">
    <property type="term" value="P:insecticide catabolic process"/>
    <property type="evidence" value="ECO:0007669"/>
    <property type="project" value="TreeGrafter"/>
</dbReference>
<evidence type="ECO:0000256" key="8">
    <source>
        <dbReference type="ARBA" id="ARBA00022848"/>
    </source>
</evidence>
<dbReference type="PRINTS" id="PR00385">
    <property type="entry name" value="P450"/>
</dbReference>
<dbReference type="EMBL" id="JRES01000735">
    <property type="protein sequence ID" value="KNC28887.1"/>
    <property type="molecule type" value="Genomic_DNA"/>
</dbReference>
<evidence type="ECO:0000256" key="1">
    <source>
        <dbReference type="ARBA" id="ARBA00001971"/>
    </source>
</evidence>
<dbReference type="Gene3D" id="1.10.630.10">
    <property type="entry name" value="Cytochrome P450"/>
    <property type="match status" value="2"/>
</dbReference>
<keyword evidence="12 13" id="KW-0472">Membrane</keyword>
<evidence type="ECO:0000256" key="6">
    <source>
        <dbReference type="ARBA" id="ARBA00022723"/>
    </source>
</evidence>
<comment type="cofactor">
    <cofactor evidence="1">
        <name>heme</name>
        <dbReference type="ChEBI" id="CHEBI:30413"/>
    </cofactor>
</comment>
<evidence type="ECO:0000256" key="9">
    <source>
        <dbReference type="ARBA" id="ARBA00023002"/>
    </source>
</evidence>
<dbReference type="InterPro" id="IPR002401">
    <property type="entry name" value="Cyt_P450_E_grp-I"/>
</dbReference>
<name>A0A0L0C9H1_LUCCU</name>
<dbReference type="InterPro" id="IPR001128">
    <property type="entry name" value="Cyt_P450"/>
</dbReference>
<keyword evidence="7" id="KW-0256">Endoplasmic reticulum</keyword>
<keyword evidence="8" id="KW-0492">Microsome</keyword>
<dbReference type="Proteomes" id="UP000037069">
    <property type="component" value="Unassembled WGS sequence"/>
</dbReference>
<dbReference type="OMA" id="MRCFEVE"/>
<evidence type="ECO:0000256" key="11">
    <source>
        <dbReference type="ARBA" id="ARBA00023033"/>
    </source>
</evidence>
<evidence type="ECO:0000256" key="12">
    <source>
        <dbReference type="ARBA" id="ARBA00023136"/>
    </source>
</evidence>